<dbReference type="InterPro" id="IPR011712">
    <property type="entry name" value="Sig_transdc_His_kin_sub3_dim/P"/>
</dbReference>
<keyword evidence="3" id="KW-0597">Phosphoprotein</keyword>
<keyword evidence="9" id="KW-0472">Membrane</keyword>
<feature type="transmembrane region" description="Helical" evidence="9">
    <location>
        <begin position="44"/>
        <end position="62"/>
    </location>
</feature>
<evidence type="ECO:0000256" key="3">
    <source>
        <dbReference type="ARBA" id="ARBA00022553"/>
    </source>
</evidence>
<feature type="domain" description="Histidine kinase/HSP90-like ATPase" evidence="10">
    <location>
        <begin position="302"/>
        <end position="392"/>
    </location>
</feature>
<dbReference type="Proteomes" id="UP001144280">
    <property type="component" value="Unassembled WGS sequence"/>
</dbReference>
<organism evidence="13 14">
    <name type="scientific">Phytohabitans aurantiacus</name>
    <dbReference type="NCBI Taxonomy" id="3016789"/>
    <lineage>
        <taxon>Bacteria</taxon>
        <taxon>Bacillati</taxon>
        <taxon>Actinomycetota</taxon>
        <taxon>Actinomycetes</taxon>
        <taxon>Micromonosporales</taxon>
        <taxon>Micromonosporaceae</taxon>
    </lineage>
</organism>
<keyword evidence="6 13" id="KW-0418">Kinase</keyword>
<evidence type="ECO:0000256" key="2">
    <source>
        <dbReference type="ARBA" id="ARBA00012438"/>
    </source>
</evidence>
<dbReference type="Gene3D" id="3.30.565.10">
    <property type="entry name" value="Histidine kinase-like ATPase, C-terminal domain"/>
    <property type="match status" value="1"/>
</dbReference>
<dbReference type="InterPro" id="IPR036890">
    <property type="entry name" value="HATPase_C_sf"/>
</dbReference>
<name>A0ABQ5QPX9_9ACTN</name>
<gene>
    <name evidence="13" type="ORF">Pa4123_17720</name>
</gene>
<dbReference type="CDD" id="cd16917">
    <property type="entry name" value="HATPase_UhpB-NarQ-NarX-like"/>
    <property type="match status" value="1"/>
</dbReference>
<feature type="transmembrane region" description="Helical" evidence="9">
    <location>
        <begin position="12"/>
        <end position="32"/>
    </location>
</feature>
<evidence type="ECO:0000256" key="7">
    <source>
        <dbReference type="ARBA" id="ARBA00022840"/>
    </source>
</evidence>
<protein>
    <recommendedName>
        <fullName evidence="2">histidine kinase</fullName>
        <ecNumber evidence="2">2.7.13.3</ecNumber>
    </recommendedName>
</protein>
<feature type="domain" description="DUF7134" evidence="12">
    <location>
        <begin position="6"/>
        <end position="160"/>
    </location>
</feature>
<dbReference type="InterPro" id="IPR003594">
    <property type="entry name" value="HATPase_dom"/>
</dbReference>
<keyword evidence="8" id="KW-0902">Two-component regulatory system</keyword>
<dbReference type="GO" id="GO:0016301">
    <property type="term" value="F:kinase activity"/>
    <property type="evidence" value="ECO:0007669"/>
    <property type="project" value="UniProtKB-KW"/>
</dbReference>
<keyword evidence="14" id="KW-1185">Reference proteome</keyword>
<sequence>MVIRLRRYLKDHPRVVDVALIVLLLCAASGPFALNSNLSATDNLSWKSAIPLALASALPLLWRRSHPRIAVAVTVACAAVGGGAGYLVTPVLLAPVMIALYELAVRVPGRTTHVYYLVATVAVVLAALAGDRYGYPWLLTILNPVVFFLLPVVLAESARLRKENLAAITARAEYAERSREEEARYRVAEERVRIARELHDVVAHHLALANAQASTAAYLARENPHRVQRILTELSGTTSAALRELKATVGLLRQPDDVVSPLEPAPGLAQLSDLAATFASAGLDVEITIEGEQRQLSEGVDLTAYRVVQEALTNVTKHASTSTAAVRLAYGDDRVTITIANGAGPATSTASQPAGGGYGIVGMRERVQSAGGRFHAGPQPDGGFTVATELPILR</sequence>
<dbReference type="InterPro" id="IPR050482">
    <property type="entry name" value="Sensor_HK_TwoCompSys"/>
</dbReference>
<evidence type="ECO:0000256" key="6">
    <source>
        <dbReference type="ARBA" id="ARBA00022777"/>
    </source>
</evidence>
<reference evidence="13" key="1">
    <citation type="submission" date="2022-12" db="EMBL/GenBank/DDBJ databases">
        <title>New Phytohabitans aurantiacus sp. RD004123 nov., an actinomycete isolated from soil.</title>
        <authorList>
            <person name="Triningsih D.W."/>
            <person name="Harunari E."/>
            <person name="Igarashi Y."/>
        </authorList>
    </citation>
    <scope>NUCLEOTIDE SEQUENCE</scope>
    <source>
        <strain evidence="13">RD004123</strain>
    </source>
</reference>
<keyword evidence="5" id="KW-0547">Nucleotide-binding</keyword>
<comment type="caution">
    <text evidence="13">The sequence shown here is derived from an EMBL/GenBank/DDBJ whole genome shotgun (WGS) entry which is preliminary data.</text>
</comment>
<evidence type="ECO:0000259" key="10">
    <source>
        <dbReference type="Pfam" id="PF02518"/>
    </source>
</evidence>
<keyword evidence="9" id="KW-0812">Transmembrane</keyword>
<proteinExistence type="predicted"/>
<dbReference type="EMBL" id="BSDI01000007">
    <property type="protein sequence ID" value="GLH96498.1"/>
    <property type="molecule type" value="Genomic_DNA"/>
</dbReference>
<evidence type="ECO:0000259" key="11">
    <source>
        <dbReference type="Pfam" id="PF07730"/>
    </source>
</evidence>
<dbReference type="PANTHER" id="PTHR24421">
    <property type="entry name" value="NITRATE/NITRITE SENSOR PROTEIN NARX-RELATED"/>
    <property type="match status" value="1"/>
</dbReference>
<dbReference type="Pfam" id="PF23539">
    <property type="entry name" value="DUF7134"/>
    <property type="match status" value="1"/>
</dbReference>
<accession>A0ABQ5QPX9</accession>
<dbReference type="EC" id="2.7.13.3" evidence="2"/>
<feature type="transmembrane region" description="Helical" evidence="9">
    <location>
        <begin position="137"/>
        <end position="155"/>
    </location>
</feature>
<comment type="catalytic activity">
    <reaction evidence="1">
        <text>ATP + protein L-histidine = ADP + protein N-phospho-L-histidine.</text>
        <dbReference type="EC" id="2.7.13.3"/>
    </reaction>
</comment>
<dbReference type="Pfam" id="PF02518">
    <property type="entry name" value="HATPase_c"/>
    <property type="match status" value="1"/>
</dbReference>
<evidence type="ECO:0000256" key="1">
    <source>
        <dbReference type="ARBA" id="ARBA00000085"/>
    </source>
</evidence>
<dbReference type="InterPro" id="IPR055558">
    <property type="entry name" value="DUF7134"/>
</dbReference>
<evidence type="ECO:0000313" key="13">
    <source>
        <dbReference type="EMBL" id="GLH96498.1"/>
    </source>
</evidence>
<feature type="transmembrane region" description="Helical" evidence="9">
    <location>
        <begin position="113"/>
        <end position="130"/>
    </location>
</feature>
<keyword evidence="7" id="KW-0067">ATP-binding</keyword>
<feature type="domain" description="Signal transduction histidine kinase subgroup 3 dimerisation and phosphoacceptor" evidence="11">
    <location>
        <begin position="190"/>
        <end position="256"/>
    </location>
</feature>
<evidence type="ECO:0000256" key="5">
    <source>
        <dbReference type="ARBA" id="ARBA00022741"/>
    </source>
</evidence>
<evidence type="ECO:0000259" key="12">
    <source>
        <dbReference type="Pfam" id="PF23539"/>
    </source>
</evidence>
<evidence type="ECO:0000256" key="8">
    <source>
        <dbReference type="ARBA" id="ARBA00023012"/>
    </source>
</evidence>
<dbReference type="Pfam" id="PF07730">
    <property type="entry name" value="HisKA_3"/>
    <property type="match status" value="1"/>
</dbReference>
<dbReference type="PANTHER" id="PTHR24421:SF10">
    <property type="entry name" value="NITRATE_NITRITE SENSOR PROTEIN NARQ"/>
    <property type="match status" value="1"/>
</dbReference>
<dbReference type="SUPFAM" id="SSF55874">
    <property type="entry name" value="ATPase domain of HSP90 chaperone/DNA topoisomerase II/histidine kinase"/>
    <property type="match status" value="1"/>
</dbReference>
<evidence type="ECO:0000313" key="14">
    <source>
        <dbReference type="Proteomes" id="UP001144280"/>
    </source>
</evidence>
<keyword evidence="4" id="KW-0808">Transferase</keyword>
<dbReference type="Gene3D" id="1.20.5.1930">
    <property type="match status" value="1"/>
</dbReference>
<evidence type="ECO:0000256" key="9">
    <source>
        <dbReference type="SAM" id="Phobius"/>
    </source>
</evidence>
<keyword evidence="9" id="KW-1133">Transmembrane helix</keyword>
<feature type="transmembrane region" description="Helical" evidence="9">
    <location>
        <begin position="69"/>
        <end position="101"/>
    </location>
</feature>
<evidence type="ECO:0000256" key="4">
    <source>
        <dbReference type="ARBA" id="ARBA00022679"/>
    </source>
</evidence>